<organism evidence="1 2">
    <name type="scientific">Neorhodopirellula pilleata</name>
    <dbReference type="NCBI Taxonomy" id="2714738"/>
    <lineage>
        <taxon>Bacteria</taxon>
        <taxon>Pseudomonadati</taxon>
        <taxon>Planctomycetota</taxon>
        <taxon>Planctomycetia</taxon>
        <taxon>Pirellulales</taxon>
        <taxon>Pirellulaceae</taxon>
        <taxon>Neorhodopirellula</taxon>
    </lineage>
</organism>
<name>A0A5C6AQT2_9BACT</name>
<dbReference type="AlphaFoldDB" id="A0A5C6AQT2"/>
<gene>
    <name evidence="1" type="ORF">Pla100_10690</name>
</gene>
<sequence>MFTSKTLLVFVTMLIMELTCMHQYASAYTSKDPEVVAMIDDGTDYLAKNFKDTLYKLDVPFSGGFGEHALVAYASMKLKHDPALPVVQQGIRSAQAFIQTMGRDPGGHESKTVYVAAVCTLLFAEVDRAAYLKELKLLEKYFRKSQYGNGAYGYAGERDGDVSQTQYAMLALWTMDRAGLLIDYEGVVRTIKWLLRVQDPSGAWPYQGVDPGKETRIKQPLTKLSMTYAGGSALLIAADILRLWGDEAQKLATYPNLPEAARPLVDGFENLGIKRPDFAVEPILTSIKDADTWLAKNKDVKADWPYYNIYTVERYESFREIALKLEKKPNVAWYNEGVSWLRSSKTGKSGWPAGIRYSTAPVSTAFAVLFLSRSTQKAIEQSQEGTLAGGFGLPGDTTNIRVDGTQIKGETPAAAVTDLLDILEGDGADSLESKSLPEDMKLATEPTARKAQIDRLVRLLRGSSSWQARRVAARLLGQSDEIRVVPALIFALDDPDTTVRTFARDGLRFISRKFEGFGLEIVRGDKQDYGKLRQAQRLWREWYLTMDPGYIFVAE</sequence>
<evidence type="ECO:0000313" key="2">
    <source>
        <dbReference type="Proteomes" id="UP000316213"/>
    </source>
</evidence>
<proteinExistence type="predicted"/>
<comment type="caution">
    <text evidence="1">The sequence shown here is derived from an EMBL/GenBank/DDBJ whole genome shotgun (WGS) entry which is preliminary data.</text>
</comment>
<evidence type="ECO:0000313" key="1">
    <source>
        <dbReference type="EMBL" id="TWU01342.1"/>
    </source>
</evidence>
<evidence type="ECO:0008006" key="3">
    <source>
        <dbReference type="Google" id="ProtNLM"/>
    </source>
</evidence>
<keyword evidence="2" id="KW-1185">Reference proteome</keyword>
<dbReference type="SUPFAM" id="SSF48239">
    <property type="entry name" value="Terpenoid cyclases/Protein prenyltransferases"/>
    <property type="match status" value="1"/>
</dbReference>
<protein>
    <recommendedName>
        <fullName evidence="3">Prenyltransferase and squalene oxidase repeat protein</fullName>
    </recommendedName>
</protein>
<dbReference type="InterPro" id="IPR011989">
    <property type="entry name" value="ARM-like"/>
</dbReference>
<dbReference type="Proteomes" id="UP000316213">
    <property type="component" value="Unassembled WGS sequence"/>
</dbReference>
<reference evidence="1 2" key="1">
    <citation type="submission" date="2019-02" db="EMBL/GenBank/DDBJ databases">
        <title>Deep-cultivation of Planctomycetes and their phenomic and genomic characterization uncovers novel biology.</title>
        <authorList>
            <person name="Wiegand S."/>
            <person name="Jogler M."/>
            <person name="Boedeker C."/>
            <person name="Pinto D."/>
            <person name="Vollmers J."/>
            <person name="Rivas-Marin E."/>
            <person name="Kohn T."/>
            <person name="Peeters S.H."/>
            <person name="Heuer A."/>
            <person name="Rast P."/>
            <person name="Oberbeckmann S."/>
            <person name="Bunk B."/>
            <person name="Jeske O."/>
            <person name="Meyerdierks A."/>
            <person name="Storesund J.E."/>
            <person name="Kallscheuer N."/>
            <person name="Luecker S."/>
            <person name="Lage O.M."/>
            <person name="Pohl T."/>
            <person name="Merkel B.J."/>
            <person name="Hornburger P."/>
            <person name="Mueller R.-W."/>
            <person name="Bruemmer F."/>
            <person name="Labrenz M."/>
            <person name="Spormann A.M."/>
            <person name="Op Den Camp H."/>
            <person name="Overmann J."/>
            <person name="Amann R."/>
            <person name="Jetten M.S.M."/>
            <person name="Mascher T."/>
            <person name="Medema M.H."/>
            <person name="Devos D.P."/>
            <person name="Kaster A.-K."/>
            <person name="Ovreas L."/>
            <person name="Rohde M."/>
            <person name="Galperin M.Y."/>
            <person name="Jogler C."/>
        </authorList>
    </citation>
    <scope>NUCLEOTIDE SEQUENCE [LARGE SCALE GENOMIC DNA]</scope>
    <source>
        <strain evidence="1 2">Pla100</strain>
    </source>
</reference>
<dbReference type="InterPro" id="IPR008930">
    <property type="entry name" value="Terpenoid_cyclase/PrenylTrfase"/>
</dbReference>
<dbReference type="InterPro" id="IPR016024">
    <property type="entry name" value="ARM-type_fold"/>
</dbReference>
<dbReference type="SUPFAM" id="SSF48371">
    <property type="entry name" value="ARM repeat"/>
    <property type="match status" value="1"/>
</dbReference>
<accession>A0A5C6AQT2</accession>
<dbReference type="RefSeq" id="WP_231602745.1">
    <property type="nucleotide sequence ID" value="NZ_SJPM01000002.1"/>
</dbReference>
<dbReference type="EMBL" id="SJPM01000002">
    <property type="protein sequence ID" value="TWU01342.1"/>
    <property type="molecule type" value="Genomic_DNA"/>
</dbReference>
<dbReference type="Gene3D" id="1.50.10.20">
    <property type="match status" value="1"/>
</dbReference>
<dbReference type="Gene3D" id="1.25.10.10">
    <property type="entry name" value="Leucine-rich Repeat Variant"/>
    <property type="match status" value="1"/>
</dbReference>